<dbReference type="OrthoDB" id="2195113at2759"/>
<keyword evidence="3" id="KW-1185">Reference proteome</keyword>
<proteinExistence type="predicted"/>
<dbReference type="OMA" id="KMPRPVF"/>
<dbReference type="InterPro" id="IPR039604">
    <property type="entry name" value="Bfr1"/>
</dbReference>
<dbReference type="PANTHER" id="PTHR31027:SF2">
    <property type="entry name" value="LEBERCILIN DOMAIN-CONTAINING PROTEIN"/>
    <property type="match status" value="1"/>
</dbReference>
<dbReference type="VEuPathDB" id="MicrosporidiaDB:VICG_01888"/>
<reference evidence="3" key="1">
    <citation type="submission" date="2011-05" db="EMBL/GenBank/DDBJ databases">
        <title>The genome sequence of Vittaforma corneae strain ATCC 50505.</title>
        <authorList>
            <consortium name="The Broad Institute Genome Sequencing Platform"/>
            <person name="Cuomo C."/>
            <person name="Didier E."/>
            <person name="Bowers L."/>
            <person name="Young S.K."/>
            <person name="Zeng Q."/>
            <person name="Gargeya S."/>
            <person name="Fitzgerald M."/>
            <person name="Haas B."/>
            <person name="Abouelleil A."/>
            <person name="Alvarado L."/>
            <person name="Arachchi H.M."/>
            <person name="Berlin A."/>
            <person name="Chapman S.B."/>
            <person name="Gearin G."/>
            <person name="Goldberg J."/>
            <person name="Griggs A."/>
            <person name="Gujja S."/>
            <person name="Hansen M."/>
            <person name="Heiman D."/>
            <person name="Howarth C."/>
            <person name="Larimer J."/>
            <person name="Lui A."/>
            <person name="MacDonald P.J.P."/>
            <person name="McCowen C."/>
            <person name="Montmayeur A."/>
            <person name="Murphy C."/>
            <person name="Neiman D."/>
            <person name="Pearson M."/>
            <person name="Priest M."/>
            <person name="Roberts A."/>
            <person name="Saif S."/>
            <person name="Shea T."/>
            <person name="Sisk P."/>
            <person name="Stolte C."/>
            <person name="Sykes S."/>
            <person name="Wortman J."/>
            <person name="Nusbaum C."/>
            <person name="Birren B."/>
        </authorList>
    </citation>
    <scope>NUCLEOTIDE SEQUENCE [LARGE SCALE GENOMIC DNA]</scope>
    <source>
        <strain evidence="3">ATCC 50505</strain>
    </source>
</reference>
<dbReference type="GO" id="GO:0042175">
    <property type="term" value="C:nuclear outer membrane-endoplasmic reticulum membrane network"/>
    <property type="evidence" value="ECO:0007669"/>
    <property type="project" value="TreeGrafter"/>
</dbReference>
<dbReference type="GO" id="GO:1990904">
    <property type="term" value="C:ribonucleoprotein complex"/>
    <property type="evidence" value="ECO:0007669"/>
    <property type="project" value="TreeGrafter"/>
</dbReference>
<protein>
    <submittedName>
        <fullName evidence="2">Uncharacterized protein</fullName>
    </submittedName>
</protein>
<accession>L2GKT9</accession>
<dbReference type="Gene3D" id="1.20.58.60">
    <property type="match status" value="1"/>
</dbReference>
<dbReference type="GO" id="GO:0005783">
    <property type="term" value="C:endoplasmic reticulum"/>
    <property type="evidence" value="ECO:0007669"/>
    <property type="project" value="TreeGrafter"/>
</dbReference>
<dbReference type="HOGENOM" id="CLU_698682_0_0_1"/>
<evidence type="ECO:0000256" key="1">
    <source>
        <dbReference type="SAM" id="Coils"/>
    </source>
</evidence>
<evidence type="ECO:0000313" key="3">
    <source>
        <dbReference type="Proteomes" id="UP000011082"/>
    </source>
</evidence>
<dbReference type="Proteomes" id="UP000011082">
    <property type="component" value="Unassembled WGS sequence"/>
</dbReference>
<sequence>MQKLETKRKRIPGTRELLTQIKQISEDIGSLETEIKACHDKINAIIAQEKSNSPKAKILSELKEAKDVVEKIRAERKNYQYLIKDAVGKIESLKGATSWVQGGYDSIDKINRKLEDLELKLISTSISAKEESEIAASMASLKTQKSKLSEMENNSKTIEALEVSIKEFKKKLSELGNELGKKLVVIDSLKADLDKLAESSKVKSPEIIKLKNRIASLEAQKSELSKVRNAKREEIHVMEEEYSKFEVELMVQKSLEEQKDGIRKTINALKVEKESLLNEQSAYDPKMYDSLIYSINKVKKSGVFSLDIDLVTHLMKNEIPIPNSIESLDKTIELLNKKKAESQQSFDEKRGKISAFVADIDSKIGAEVEKLNALPATNFEVLRKGGFKPASKSKT</sequence>
<dbReference type="GO" id="GO:0003729">
    <property type="term" value="F:mRNA binding"/>
    <property type="evidence" value="ECO:0007669"/>
    <property type="project" value="TreeGrafter"/>
</dbReference>
<dbReference type="PANTHER" id="PTHR31027">
    <property type="entry name" value="NUCLEAR SEGREGATION PROTEIN BFR1"/>
    <property type="match status" value="1"/>
</dbReference>
<evidence type="ECO:0000313" key="2">
    <source>
        <dbReference type="EMBL" id="ELA41095.1"/>
    </source>
</evidence>
<feature type="coiled-coil region" evidence="1">
    <location>
        <begin position="141"/>
        <end position="178"/>
    </location>
</feature>
<dbReference type="RefSeq" id="XP_007605333.1">
    <property type="nucleotide sequence ID" value="XM_007605271.1"/>
</dbReference>
<name>L2GKT9_VITCO</name>
<dbReference type="GeneID" id="19882598"/>
<feature type="coiled-coil region" evidence="1">
    <location>
        <begin position="207"/>
        <end position="279"/>
    </location>
</feature>
<dbReference type="AlphaFoldDB" id="L2GKT9"/>
<dbReference type="EMBL" id="JH370150">
    <property type="protein sequence ID" value="ELA41095.1"/>
    <property type="molecule type" value="Genomic_DNA"/>
</dbReference>
<keyword evidence="1" id="KW-0175">Coiled coil</keyword>
<dbReference type="GO" id="GO:0008298">
    <property type="term" value="P:intracellular mRNA localization"/>
    <property type="evidence" value="ECO:0007669"/>
    <property type="project" value="TreeGrafter"/>
</dbReference>
<organism evidence="2 3">
    <name type="scientific">Vittaforma corneae (strain ATCC 50505)</name>
    <name type="common">Microsporidian parasite</name>
    <name type="synonym">Nosema corneum</name>
    <dbReference type="NCBI Taxonomy" id="993615"/>
    <lineage>
        <taxon>Eukaryota</taxon>
        <taxon>Fungi</taxon>
        <taxon>Fungi incertae sedis</taxon>
        <taxon>Microsporidia</taxon>
        <taxon>Nosematidae</taxon>
        <taxon>Vittaforma</taxon>
    </lineage>
</organism>
<feature type="coiled-coil region" evidence="1">
    <location>
        <begin position="55"/>
        <end position="82"/>
    </location>
</feature>
<dbReference type="STRING" id="993615.L2GKT9"/>
<gene>
    <name evidence="2" type="ORF">VICG_01888</name>
</gene>
<dbReference type="InParanoid" id="L2GKT9"/>
<dbReference type="FunCoup" id="L2GKT9">
    <property type="interactions" value="39"/>
</dbReference>